<protein>
    <recommendedName>
        <fullName evidence="3">HNH nuclease domain-containing protein</fullName>
    </recommendedName>
</protein>
<keyword evidence="2" id="KW-1185">Reference proteome</keyword>
<accession>A0ABY8JR77</accession>
<evidence type="ECO:0000313" key="2">
    <source>
        <dbReference type="Proteomes" id="UP001221546"/>
    </source>
</evidence>
<reference evidence="1 2" key="1">
    <citation type="submission" date="2023-04" db="EMBL/GenBank/DDBJ databases">
        <title>Australian commercial rhizobial inoculants.</title>
        <authorList>
            <person name="Kohlmeier M.G."/>
            <person name="O'Hara G.W."/>
            <person name="Colombi E."/>
            <person name="Ramsay J.P."/>
            <person name="Terpolilli J."/>
        </authorList>
    </citation>
    <scope>NUCLEOTIDE SEQUENCE [LARGE SCALE GENOMIC DNA]</scope>
    <source>
        <strain evidence="1 2">CB627</strain>
    </source>
</reference>
<name>A0ABY8JR77_9BRAD</name>
<gene>
    <name evidence="1" type="ORF">QA636_27705</name>
</gene>
<evidence type="ECO:0008006" key="3">
    <source>
        <dbReference type="Google" id="ProtNLM"/>
    </source>
</evidence>
<proteinExistence type="predicted"/>
<dbReference type="RefSeq" id="WP_310885960.1">
    <property type="nucleotide sequence ID" value="NZ_CP121646.1"/>
</dbReference>
<sequence length="276" mass="31469">MKRDAGIIPQELLDKAVAAQQQLGQLPSDQRAEFIKKNSKIWRDFKNCLSEMSYGKCWYSESPEPQSHLDVDHFRPKLEARRSEKVYDKPGYEWLAFSWDNFRLSAQLSNRPVRNEETDETEGKGSWFPLADGSPSACWENRCVDDEQPMLLDPINAADVRLIEVHADGRMGPSKYCHGLNKLRVRESVVRLGLDLPRLKEARLRVMRDVKMLSDMLGRMLDTSSNDESYANKAEIEAAIAAIQVRTHPREPYAAAARSQLRMMGLGDLCVMPEEA</sequence>
<dbReference type="Proteomes" id="UP001221546">
    <property type="component" value="Chromosome"/>
</dbReference>
<evidence type="ECO:0000313" key="1">
    <source>
        <dbReference type="EMBL" id="WFU68197.1"/>
    </source>
</evidence>
<dbReference type="EMBL" id="CP121646">
    <property type="protein sequence ID" value="WFU68197.1"/>
    <property type="molecule type" value="Genomic_DNA"/>
</dbReference>
<organism evidence="1 2">
    <name type="scientific">Bradyrhizobium brasilense</name>
    <dbReference type="NCBI Taxonomy" id="1419277"/>
    <lineage>
        <taxon>Bacteria</taxon>
        <taxon>Pseudomonadati</taxon>
        <taxon>Pseudomonadota</taxon>
        <taxon>Alphaproteobacteria</taxon>
        <taxon>Hyphomicrobiales</taxon>
        <taxon>Nitrobacteraceae</taxon>
        <taxon>Bradyrhizobium</taxon>
    </lineage>
</organism>